<dbReference type="GO" id="GO:0080043">
    <property type="term" value="F:quercetin 3-O-glucosyltransferase activity"/>
    <property type="evidence" value="ECO:0007669"/>
    <property type="project" value="TreeGrafter"/>
</dbReference>
<reference evidence="6" key="1">
    <citation type="submission" date="2022-12" db="EMBL/GenBank/DDBJ databases">
        <title>Draft genome assemblies for two species of Escallonia (Escalloniales).</title>
        <authorList>
            <person name="Chanderbali A."/>
            <person name="Dervinis C."/>
            <person name="Anghel I."/>
            <person name="Soltis D."/>
            <person name="Soltis P."/>
            <person name="Zapata F."/>
        </authorList>
    </citation>
    <scope>NUCLEOTIDE SEQUENCE</scope>
    <source>
        <strain evidence="6">UCBG64.0493</strain>
        <tissue evidence="6">Leaf</tissue>
    </source>
</reference>
<dbReference type="SUPFAM" id="SSF53756">
    <property type="entry name" value="UDP-Glycosyltransferase/glycogen phosphorylase"/>
    <property type="match status" value="2"/>
</dbReference>
<dbReference type="GO" id="GO:0080044">
    <property type="term" value="F:quercetin 7-O-glucosyltransferase activity"/>
    <property type="evidence" value="ECO:0007669"/>
    <property type="project" value="TreeGrafter"/>
</dbReference>
<dbReference type="CDD" id="cd03784">
    <property type="entry name" value="GT1_Gtf-like"/>
    <property type="match status" value="2"/>
</dbReference>
<dbReference type="GO" id="GO:0102970">
    <property type="term" value="F:7-deoxyloganetic acid glucosyltransferase activity"/>
    <property type="evidence" value="ECO:0007669"/>
    <property type="project" value="UniProtKB-EC"/>
</dbReference>
<dbReference type="PROSITE" id="PS00375">
    <property type="entry name" value="UDPGT"/>
    <property type="match status" value="2"/>
</dbReference>
<evidence type="ECO:0000256" key="5">
    <source>
        <dbReference type="ARBA" id="ARBA00066941"/>
    </source>
</evidence>
<dbReference type="InterPro" id="IPR035595">
    <property type="entry name" value="UDP_glycos_trans_CS"/>
</dbReference>
<dbReference type="PANTHER" id="PTHR11926:SF1392">
    <property type="entry name" value="GLYCOSYLTRANSFERASE"/>
    <property type="match status" value="1"/>
</dbReference>
<dbReference type="Gene3D" id="3.40.50.2000">
    <property type="entry name" value="Glycogen Phosphorylase B"/>
    <property type="match status" value="4"/>
</dbReference>
<evidence type="ECO:0000313" key="6">
    <source>
        <dbReference type="EMBL" id="KAK3024669.1"/>
    </source>
</evidence>
<gene>
    <name evidence="6" type="ORF">RJ639_044285</name>
</gene>
<evidence type="ECO:0000256" key="1">
    <source>
        <dbReference type="ARBA" id="ARBA00009995"/>
    </source>
</evidence>
<keyword evidence="7" id="KW-1185">Reference proteome</keyword>
<dbReference type="AlphaFoldDB" id="A0AA88WDC1"/>
<dbReference type="PANTHER" id="PTHR11926">
    <property type="entry name" value="GLUCOSYL/GLUCURONOSYL TRANSFERASES"/>
    <property type="match status" value="1"/>
</dbReference>
<dbReference type="EMBL" id="JAVXUP010000591">
    <property type="protein sequence ID" value="KAK3024669.1"/>
    <property type="molecule type" value="Genomic_DNA"/>
</dbReference>
<keyword evidence="3" id="KW-0808">Transferase</keyword>
<evidence type="ECO:0000256" key="4">
    <source>
        <dbReference type="ARBA" id="ARBA00051827"/>
    </source>
</evidence>
<dbReference type="Pfam" id="PF00201">
    <property type="entry name" value="UDPGT"/>
    <property type="match status" value="2"/>
</dbReference>
<evidence type="ECO:0000313" key="7">
    <source>
        <dbReference type="Proteomes" id="UP001188597"/>
    </source>
</evidence>
<dbReference type="Proteomes" id="UP001188597">
    <property type="component" value="Unassembled WGS sequence"/>
</dbReference>
<name>A0AA88WDC1_9ASTE</name>
<dbReference type="EC" id="2.4.1.323" evidence="5"/>
<evidence type="ECO:0000256" key="2">
    <source>
        <dbReference type="ARBA" id="ARBA00022676"/>
    </source>
</evidence>
<comment type="similarity">
    <text evidence="1">Belongs to the UDP-glycosyltransferase family.</text>
</comment>
<feature type="non-terminal residue" evidence="6">
    <location>
        <position position="1"/>
    </location>
</feature>
<comment type="catalytic activity">
    <reaction evidence="4">
        <text>7-deoxyloganetate + UDP-alpha-D-glucose = 7-deoxyloganate + UDP + H(+)</text>
        <dbReference type="Rhea" id="RHEA:39895"/>
        <dbReference type="ChEBI" id="CHEBI:15378"/>
        <dbReference type="ChEBI" id="CHEBI:58223"/>
        <dbReference type="ChEBI" id="CHEBI:58885"/>
        <dbReference type="ChEBI" id="CHEBI:76844"/>
        <dbReference type="ChEBI" id="CHEBI:76846"/>
        <dbReference type="EC" id="2.4.1.323"/>
    </reaction>
</comment>
<dbReference type="InterPro" id="IPR002213">
    <property type="entry name" value="UDP_glucos_trans"/>
</dbReference>
<keyword evidence="2" id="KW-0328">Glycosyltransferase</keyword>
<accession>A0AA88WDC1</accession>
<proteinExistence type="inferred from homology"/>
<organism evidence="6 7">
    <name type="scientific">Escallonia herrerae</name>
    <dbReference type="NCBI Taxonomy" id="1293975"/>
    <lineage>
        <taxon>Eukaryota</taxon>
        <taxon>Viridiplantae</taxon>
        <taxon>Streptophyta</taxon>
        <taxon>Embryophyta</taxon>
        <taxon>Tracheophyta</taxon>
        <taxon>Spermatophyta</taxon>
        <taxon>Magnoliopsida</taxon>
        <taxon>eudicotyledons</taxon>
        <taxon>Gunneridae</taxon>
        <taxon>Pentapetalae</taxon>
        <taxon>asterids</taxon>
        <taxon>campanulids</taxon>
        <taxon>Escalloniales</taxon>
        <taxon>Escalloniaceae</taxon>
        <taxon>Escallonia</taxon>
    </lineage>
</organism>
<dbReference type="FunFam" id="3.40.50.2000:FF:000065">
    <property type="entry name" value="Glycosyltransferase"/>
    <property type="match status" value="2"/>
</dbReference>
<comment type="caution">
    <text evidence="6">The sequence shown here is derived from an EMBL/GenBank/DDBJ whole genome shotgun (WGS) entry which is preliminary data.</text>
</comment>
<sequence>NGKPANCHYKQTDKKQASMASPHVLIFPLPLQGPVNSMLKLAELLSLAGIQVTFLNTDHIHRRLLRHTHVQSRFSRYHNFRFRTISDGLPEDNPRSGEQVMEIFGAIDAVTRPLFREMMISGDLSSSGVTCIIADGVFDFAVGVAKEIGVPLIYFDTISPCGLWTYLCVPKLIEAGDLPFEGKDLDAKITCVPGMEGFLRHRDLPSFCRTSNVADPIIQLVMREVQQIPRAQGHIVNTFEDLEGPILHQMRSLCPNLYPIGPLQAHLKARLGAGTTSPQSPSSNSLWEEDKSCMAWLDAQPPKSVIYVSFGSLALMTMDQFMEFWYGLVNSGKRFLWVRRPGSVAQKEGESEIPSELSQGTKERGCIVAWAPQEEVLAHPAVGVFLTHSGWNSTLESIVEGVPMICWPYFVDQQVNSRFVGEVWKLGMDMKDTCDRTIIEKIVRDVMEVRRDEFMQSANLMAKLARESVGEGGTSYHSLDRLIDDIKSMRLTVRKSLPGPCSEAKDKAFPAIQFNNASCSYKQQIMFTPTIYQKTSDMDQGSHTPHVLIFPLPLQGPVNSMFKLAELLCLSGLNVTFLVTEHIHGRLLRYTDIQSRFVRYPGYRLETISDGLEEDHPRGDRFMELFDSLKYKTKPLFRELLTSGRLSSEARGPVTCVIADGIMGFTGDVASEIGVPFVYSRTISACCLWVFFCLPKLIESGELPFAGDDLDTPIKSIPGMEIFLRRRDLPSFCRAGDLNHPSIQLYKTESQENSRAHGLILNTFDDLEGPICSEIRALCPNLYTIGPLHSHLKSKLSGTTTRTTTPSDTSSSSLWKEDRSCITWLDGQPSKSVIYISFGSLAVLTWDQLKEFWHGVVNSKTRFLWVIRPGSVAGGDWETKIPAEISEGTKERGYIVGWAPQEEVLAHRAVGGFLTHSGWNSTLESVIEGVPMICWPYFMDQQVNSRFVGDMWRLGLDMKDTCDRDHVEKMVKDLMEIRKDEFIRRADEMADLARRSLSEGGSSYCNLGRLIKDIKSMSQQG</sequence>
<evidence type="ECO:0000256" key="3">
    <source>
        <dbReference type="ARBA" id="ARBA00022679"/>
    </source>
</evidence>
<protein>
    <recommendedName>
        <fullName evidence="5">7-deoxyloganetic acid glucosyltransferase</fullName>
        <ecNumber evidence="5">2.4.1.323</ecNumber>
    </recommendedName>
</protein>
<dbReference type="FunFam" id="3.40.50.2000:FF:000040">
    <property type="entry name" value="UDP-glycosyltransferase 76C1"/>
    <property type="match status" value="2"/>
</dbReference>